<keyword evidence="2" id="KW-1185">Reference proteome</keyword>
<dbReference type="OrthoDB" id="10510177at2759"/>
<accession>A0A448ZQ45</accession>
<organism evidence="1 2">
    <name type="scientific">Pseudo-nitzschia multistriata</name>
    <dbReference type="NCBI Taxonomy" id="183589"/>
    <lineage>
        <taxon>Eukaryota</taxon>
        <taxon>Sar</taxon>
        <taxon>Stramenopiles</taxon>
        <taxon>Ochrophyta</taxon>
        <taxon>Bacillariophyta</taxon>
        <taxon>Bacillariophyceae</taxon>
        <taxon>Bacillariophycidae</taxon>
        <taxon>Bacillariales</taxon>
        <taxon>Bacillariaceae</taxon>
        <taxon>Pseudo-nitzschia</taxon>
    </lineage>
</organism>
<dbReference type="EMBL" id="CAACVS010000620">
    <property type="protein sequence ID" value="VEU44158.1"/>
    <property type="molecule type" value="Genomic_DNA"/>
</dbReference>
<reference evidence="1 2" key="1">
    <citation type="submission" date="2019-01" db="EMBL/GenBank/DDBJ databases">
        <authorList>
            <person name="Ferrante I. M."/>
        </authorList>
    </citation>
    <scope>NUCLEOTIDE SEQUENCE [LARGE SCALE GENOMIC DNA]</scope>
    <source>
        <strain evidence="1 2">B856</strain>
    </source>
</reference>
<name>A0A448ZQ45_9STRA</name>
<evidence type="ECO:0000313" key="1">
    <source>
        <dbReference type="EMBL" id="VEU44158.1"/>
    </source>
</evidence>
<gene>
    <name evidence="1" type="ORF">PSNMU_V1.4_AUG-EV-PASAV3_0112330</name>
</gene>
<protein>
    <submittedName>
        <fullName evidence="1">Uncharacterized protein</fullName>
    </submittedName>
</protein>
<dbReference type="Proteomes" id="UP000291116">
    <property type="component" value="Unassembled WGS sequence"/>
</dbReference>
<dbReference type="AlphaFoldDB" id="A0A448ZQ45"/>
<sequence length="83" mass="9214">MSSPLIAPQAEAQSVVREVYSKLFYFARMRPRLLYSIGALLRALSLCTPLRHLFDPTVGVGAGIHFFASLASSRVSDRCFTNH</sequence>
<proteinExistence type="predicted"/>
<evidence type="ECO:0000313" key="2">
    <source>
        <dbReference type="Proteomes" id="UP000291116"/>
    </source>
</evidence>